<organism evidence="7 8">
    <name type="scientific">Babesia ovata</name>
    <dbReference type="NCBI Taxonomy" id="189622"/>
    <lineage>
        <taxon>Eukaryota</taxon>
        <taxon>Sar</taxon>
        <taxon>Alveolata</taxon>
        <taxon>Apicomplexa</taxon>
        <taxon>Aconoidasida</taxon>
        <taxon>Piroplasmida</taxon>
        <taxon>Babesiidae</taxon>
        <taxon>Babesia</taxon>
    </lineage>
</organism>
<dbReference type="PROSITE" id="PS50833">
    <property type="entry name" value="BRIX"/>
    <property type="match status" value="1"/>
</dbReference>
<dbReference type="GeneID" id="39874221"/>
<dbReference type="InterPro" id="IPR007109">
    <property type="entry name" value="Brix"/>
</dbReference>
<dbReference type="EMBL" id="BDSA01000002">
    <property type="protein sequence ID" value="GBE60451.1"/>
    <property type="molecule type" value="Genomic_DNA"/>
</dbReference>
<dbReference type="PANTHER" id="PTHR13634">
    <property type="entry name" value="RIBOSOME BIOGENESIS PROTEIN BRIX"/>
    <property type="match status" value="1"/>
</dbReference>
<dbReference type="PANTHER" id="PTHR13634:SF0">
    <property type="entry name" value="RIBOSOME BIOGENESIS PROTEIN BRX1 HOMOLOG"/>
    <property type="match status" value="1"/>
</dbReference>
<keyword evidence="8" id="KW-1185">Reference proteome</keyword>
<evidence type="ECO:0000313" key="7">
    <source>
        <dbReference type="EMBL" id="GBE60451.1"/>
    </source>
</evidence>
<dbReference type="GO" id="GO:0000027">
    <property type="term" value="P:ribosomal large subunit assembly"/>
    <property type="evidence" value="ECO:0007669"/>
    <property type="project" value="TreeGrafter"/>
</dbReference>
<comment type="subcellular location">
    <subcellularLocation>
        <location evidence="1">Nucleus</location>
        <location evidence="1">Nucleolus</location>
    </subcellularLocation>
</comment>
<reference evidence="7 8" key="1">
    <citation type="journal article" date="2017" name="BMC Genomics">
        <title>Whole-genome assembly of Babesia ovata and comparative genomics between closely related pathogens.</title>
        <authorList>
            <person name="Yamagishi J."/>
            <person name="Asada M."/>
            <person name="Hakimi H."/>
            <person name="Tanaka T.Q."/>
            <person name="Sugimoto C."/>
            <person name="Kawazu S."/>
        </authorList>
    </citation>
    <scope>NUCLEOTIDE SEQUENCE [LARGE SCALE GENOMIC DNA]</scope>
    <source>
        <strain evidence="7 8">Miyake</strain>
    </source>
</reference>
<evidence type="ECO:0000256" key="1">
    <source>
        <dbReference type="ARBA" id="ARBA00004604"/>
    </source>
</evidence>
<keyword evidence="4" id="KW-0539">Nucleus</keyword>
<proteinExistence type="inferred from homology"/>
<dbReference type="OrthoDB" id="1638493at2759"/>
<feature type="region of interest" description="Disordered" evidence="5">
    <location>
        <begin position="35"/>
        <end position="74"/>
    </location>
</feature>
<comment type="caution">
    <text evidence="7">The sequence shown here is derived from an EMBL/GenBank/DDBJ whole genome shotgun (WGS) entry which is preliminary data.</text>
</comment>
<accession>A0A2H6KBT3</accession>
<dbReference type="Proteomes" id="UP000236319">
    <property type="component" value="Unassembled WGS sequence"/>
</dbReference>
<dbReference type="RefSeq" id="XP_028866694.1">
    <property type="nucleotide sequence ID" value="XM_029010861.1"/>
</dbReference>
<dbReference type="GO" id="GO:0005730">
    <property type="term" value="C:nucleolus"/>
    <property type="evidence" value="ECO:0007669"/>
    <property type="project" value="UniProtKB-SubCell"/>
</dbReference>
<dbReference type="InterPro" id="IPR026532">
    <property type="entry name" value="BRX1"/>
</dbReference>
<dbReference type="GO" id="GO:0019843">
    <property type="term" value="F:rRNA binding"/>
    <property type="evidence" value="ECO:0007669"/>
    <property type="project" value="InterPro"/>
</dbReference>
<gene>
    <name evidence="7" type="ORF">BOVATA_019440</name>
</gene>
<dbReference type="GO" id="GO:0006364">
    <property type="term" value="P:rRNA processing"/>
    <property type="evidence" value="ECO:0007669"/>
    <property type="project" value="InterPro"/>
</dbReference>
<dbReference type="SMART" id="SM00879">
    <property type="entry name" value="Brix"/>
    <property type="match status" value="1"/>
</dbReference>
<dbReference type="Pfam" id="PF04427">
    <property type="entry name" value="Brix"/>
    <property type="match status" value="1"/>
</dbReference>
<evidence type="ECO:0000256" key="3">
    <source>
        <dbReference type="ARBA" id="ARBA00022517"/>
    </source>
</evidence>
<protein>
    <submittedName>
        <fullName evidence="7">Brix domain-containing protein</fullName>
    </submittedName>
</protein>
<dbReference type="AlphaFoldDB" id="A0A2H6KBT3"/>
<evidence type="ECO:0000313" key="8">
    <source>
        <dbReference type="Proteomes" id="UP000236319"/>
    </source>
</evidence>
<evidence type="ECO:0000259" key="6">
    <source>
        <dbReference type="PROSITE" id="PS50833"/>
    </source>
</evidence>
<evidence type="ECO:0000256" key="5">
    <source>
        <dbReference type="SAM" id="MobiDB-lite"/>
    </source>
</evidence>
<sequence>MKKITTKKSKGEIKKQLVEKGDSIRKSLEHIVKQDAKANTSTADRAARAQKKSVDKLQKAVNNDSDSGEEDDVDMDPYRLKDAYYIKQNAKYTNKKKTIVLASRGISSLGRQLMNDIKLLLPHHKAEVTVDNHFLNPAQSKLEKKDSYTAINTLAGLSGCDSAIFIEARKSEMIMWISKTPHGPTFKGRLTNGRSLYVPFNVKIVHTLRDSTFAGNCLLYSRPLLTFDNSFEATPYLKLIKQVLMHVFGTPNNHPKSKPFCDHCLSFFFFDGRIFFRHYQIAPENEFAMNKPQQQVLTEIGPQFVVEPILILSGSFNGTMLWKNRSYLSPVMMRRMKRESDALRKQKQEIDKKVRQYNGITSTFSEPGSRDGSAG</sequence>
<evidence type="ECO:0000256" key="4">
    <source>
        <dbReference type="ARBA" id="ARBA00023242"/>
    </source>
</evidence>
<comment type="similarity">
    <text evidence="2">Belongs to the BRX1 family.</text>
</comment>
<evidence type="ECO:0000256" key="2">
    <source>
        <dbReference type="ARBA" id="ARBA00006369"/>
    </source>
</evidence>
<name>A0A2H6KBT3_9APIC</name>
<feature type="domain" description="Brix" evidence="6">
    <location>
        <begin position="96"/>
        <end position="317"/>
    </location>
</feature>
<dbReference type="VEuPathDB" id="PiroplasmaDB:BOVATA_019440"/>
<keyword evidence="3" id="KW-0690">Ribosome biogenesis</keyword>